<reference evidence="2" key="1">
    <citation type="journal article" date="2015" name="Nat. Genet.">
        <title>The genome and transcriptome of the zoonotic hookworm Ancylostoma ceylanicum identify infection-specific gene families.</title>
        <authorList>
            <person name="Schwarz E.M."/>
            <person name="Hu Y."/>
            <person name="Antoshechkin I."/>
            <person name="Miller M.M."/>
            <person name="Sternberg P.W."/>
            <person name="Aroian R.V."/>
        </authorList>
    </citation>
    <scope>NUCLEOTIDE SEQUENCE</scope>
    <source>
        <strain evidence="2">HY135</strain>
    </source>
</reference>
<sequence>MGRSILVLYTSGKDNALNSLAIECWFYEMEIAVTSSMWVQLIVNKNVRDHLLKSWYASKQMKQQPLTL</sequence>
<protein>
    <submittedName>
        <fullName evidence="1">Uncharacterized protein</fullName>
    </submittedName>
</protein>
<comment type="caution">
    <text evidence="1">The sequence shown here is derived from an EMBL/GenBank/DDBJ whole genome shotgun (WGS) entry which is preliminary data.</text>
</comment>
<dbReference type="Proteomes" id="UP000024635">
    <property type="component" value="Unassembled WGS sequence"/>
</dbReference>
<organism evidence="1 2">
    <name type="scientific">Ancylostoma ceylanicum</name>
    <dbReference type="NCBI Taxonomy" id="53326"/>
    <lineage>
        <taxon>Eukaryota</taxon>
        <taxon>Metazoa</taxon>
        <taxon>Ecdysozoa</taxon>
        <taxon>Nematoda</taxon>
        <taxon>Chromadorea</taxon>
        <taxon>Rhabditida</taxon>
        <taxon>Rhabditina</taxon>
        <taxon>Rhabditomorpha</taxon>
        <taxon>Strongyloidea</taxon>
        <taxon>Ancylostomatidae</taxon>
        <taxon>Ancylostomatinae</taxon>
        <taxon>Ancylostoma</taxon>
    </lineage>
</organism>
<dbReference type="EMBL" id="JARK01001644">
    <property type="protein sequence ID" value="EYB84866.1"/>
    <property type="molecule type" value="Genomic_DNA"/>
</dbReference>
<dbReference type="AlphaFoldDB" id="A0A016S2X3"/>
<dbReference type="OrthoDB" id="10554947at2759"/>
<keyword evidence="2" id="KW-1185">Reference proteome</keyword>
<name>A0A016S2X3_9BILA</name>
<gene>
    <name evidence="1" type="primary">Acey_s0308.g2044</name>
    <name evidence="1" type="ORF">Y032_0308g2044</name>
</gene>
<evidence type="ECO:0000313" key="2">
    <source>
        <dbReference type="Proteomes" id="UP000024635"/>
    </source>
</evidence>
<proteinExistence type="predicted"/>
<accession>A0A016S2X3</accession>
<evidence type="ECO:0000313" key="1">
    <source>
        <dbReference type="EMBL" id="EYB84866.1"/>
    </source>
</evidence>